<keyword evidence="4" id="KW-1185">Reference proteome</keyword>
<feature type="compositionally biased region" description="Low complexity" evidence="1">
    <location>
        <begin position="57"/>
        <end position="82"/>
    </location>
</feature>
<sequence>MIRLLTYFLFVFVSYSEQRGPPGVASVPDPPSNPVTPAPIRRQPTVAQTTWAPQVDQTNTWQPSQQEQQPQQSNWDQDNQQPQEERWNPEWRDRGPPPPHWRDRGPPPPDFEGWHHRPPWRRGPWWARPHPPWGPPPPGPPPFGWRGL</sequence>
<dbReference type="Proteomes" id="UP000230233">
    <property type="component" value="Chromosome V"/>
</dbReference>
<name>A0A2G5TIV8_9PELO</name>
<proteinExistence type="predicted"/>
<evidence type="ECO:0000256" key="2">
    <source>
        <dbReference type="SAM" id="SignalP"/>
    </source>
</evidence>
<keyword evidence="2" id="KW-0732">Signal</keyword>
<comment type="caution">
    <text evidence="3">The sequence shown here is derived from an EMBL/GenBank/DDBJ whole genome shotgun (WGS) entry which is preliminary data.</text>
</comment>
<accession>A0A2G5TIV8</accession>
<dbReference type="EMBL" id="PDUG01000005">
    <property type="protein sequence ID" value="PIC27234.1"/>
    <property type="molecule type" value="Genomic_DNA"/>
</dbReference>
<dbReference type="OrthoDB" id="10495501at2759"/>
<feature type="compositionally biased region" description="Polar residues" evidence="1">
    <location>
        <begin position="45"/>
        <end position="56"/>
    </location>
</feature>
<feature type="compositionally biased region" description="Pro residues" evidence="1">
    <location>
        <begin position="129"/>
        <end position="148"/>
    </location>
</feature>
<evidence type="ECO:0000313" key="4">
    <source>
        <dbReference type="Proteomes" id="UP000230233"/>
    </source>
</evidence>
<feature type="chain" id="PRO_5013828522" evidence="2">
    <location>
        <begin position="17"/>
        <end position="148"/>
    </location>
</feature>
<evidence type="ECO:0000256" key="1">
    <source>
        <dbReference type="SAM" id="MobiDB-lite"/>
    </source>
</evidence>
<organism evidence="3 4">
    <name type="scientific">Caenorhabditis nigoni</name>
    <dbReference type="NCBI Taxonomy" id="1611254"/>
    <lineage>
        <taxon>Eukaryota</taxon>
        <taxon>Metazoa</taxon>
        <taxon>Ecdysozoa</taxon>
        <taxon>Nematoda</taxon>
        <taxon>Chromadorea</taxon>
        <taxon>Rhabditida</taxon>
        <taxon>Rhabditina</taxon>
        <taxon>Rhabditomorpha</taxon>
        <taxon>Rhabditoidea</taxon>
        <taxon>Rhabditidae</taxon>
        <taxon>Peloderinae</taxon>
        <taxon>Caenorhabditis</taxon>
    </lineage>
</organism>
<protein>
    <submittedName>
        <fullName evidence="3">Uncharacterized protein</fullName>
    </submittedName>
</protein>
<feature type="compositionally biased region" description="Basic and acidic residues" evidence="1">
    <location>
        <begin position="83"/>
        <end position="105"/>
    </location>
</feature>
<gene>
    <name evidence="3" type="primary">Cni-C08B6.10</name>
    <name evidence="3" type="synonym">Cnig_chr_V.g19554</name>
    <name evidence="3" type="ORF">B9Z55_019554</name>
</gene>
<feature type="region of interest" description="Disordered" evidence="1">
    <location>
        <begin position="19"/>
        <end position="148"/>
    </location>
</feature>
<evidence type="ECO:0000313" key="3">
    <source>
        <dbReference type="EMBL" id="PIC27234.1"/>
    </source>
</evidence>
<feature type="signal peptide" evidence="2">
    <location>
        <begin position="1"/>
        <end position="16"/>
    </location>
</feature>
<feature type="compositionally biased region" description="Pro residues" evidence="1">
    <location>
        <begin position="28"/>
        <end position="37"/>
    </location>
</feature>
<reference evidence="4" key="1">
    <citation type="submission" date="2017-10" db="EMBL/GenBank/DDBJ databases">
        <title>Rapid genome shrinkage in a self-fertile nematode reveals novel sperm competition proteins.</title>
        <authorList>
            <person name="Yin D."/>
            <person name="Schwarz E.M."/>
            <person name="Thomas C.G."/>
            <person name="Felde R.L."/>
            <person name="Korf I.F."/>
            <person name="Cutter A.D."/>
            <person name="Schartner C.M."/>
            <person name="Ralston E.J."/>
            <person name="Meyer B.J."/>
            <person name="Haag E.S."/>
        </authorList>
    </citation>
    <scope>NUCLEOTIDE SEQUENCE [LARGE SCALE GENOMIC DNA]</scope>
    <source>
        <strain evidence="4">JU1422</strain>
    </source>
</reference>
<dbReference type="AlphaFoldDB" id="A0A2G5TIV8"/>